<dbReference type="RefSeq" id="WP_203255069.1">
    <property type="nucleotide sequence ID" value="NZ_CP069127.1"/>
</dbReference>
<name>A0ABX7FKN4_BRECH</name>
<organism evidence="2 3">
    <name type="scientific">Brevibacillus choshinensis</name>
    <dbReference type="NCBI Taxonomy" id="54911"/>
    <lineage>
        <taxon>Bacteria</taxon>
        <taxon>Bacillati</taxon>
        <taxon>Bacillota</taxon>
        <taxon>Bacilli</taxon>
        <taxon>Bacillales</taxon>
        <taxon>Paenibacillaceae</taxon>
        <taxon>Brevibacillus</taxon>
    </lineage>
</organism>
<proteinExistence type="predicted"/>
<accession>A0ABX7FKN4</accession>
<evidence type="ECO:0000313" key="2">
    <source>
        <dbReference type="EMBL" id="QRG65560.1"/>
    </source>
</evidence>
<evidence type="ECO:0000256" key="1">
    <source>
        <dbReference type="SAM" id="Coils"/>
    </source>
</evidence>
<protein>
    <submittedName>
        <fullName evidence="2">Uncharacterized protein</fullName>
    </submittedName>
</protein>
<dbReference type="Proteomes" id="UP000596248">
    <property type="component" value="Chromosome"/>
</dbReference>
<feature type="coiled-coil region" evidence="1">
    <location>
        <begin position="4"/>
        <end position="31"/>
    </location>
</feature>
<evidence type="ECO:0000313" key="3">
    <source>
        <dbReference type="Proteomes" id="UP000596248"/>
    </source>
</evidence>
<sequence length="56" mass="6690">MEEAFRLREEIARLQEAIQEHQRQLLDLQKSCTHQFQESSLARTCVKCSLTESLYY</sequence>
<gene>
    <name evidence="2" type="ORF">JNE38_18265</name>
</gene>
<reference evidence="2 3" key="1">
    <citation type="submission" date="2021-01" db="EMBL/GenBank/DDBJ databases">
        <title>Identification of strong promoters based on the transcriptome of Brevibacillus choshinensis.</title>
        <authorList>
            <person name="Yao D."/>
            <person name="Zhang K."/>
            <person name="Wu J."/>
        </authorList>
    </citation>
    <scope>NUCLEOTIDE SEQUENCE [LARGE SCALE GENOMIC DNA]</scope>
    <source>
        <strain evidence="2 3">HPD31-SP3</strain>
    </source>
</reference>
<keyword evidence="1" id="KW-0175">Coiled coil</keyword>
<keyword evidence="3" id="KW-1185">Reference proteome</keyword>
<dbReference type="EMBL" id="CP069127">
    <property type="protein sequence ID" value="QRG65560.1"/>
    <property type="molecule type" value="Genomic_DNA"/>
</dbReference>